<dbReference type="PANTHER" id="PTHR47326">
    <property type="entry name" value="TRANSPOSABLE ELEMENT TC3 TRANSPOSASE-LIKE PROTEIN"/>
    <property type="match status" value="1"/>
</dbReference>
<name>A0ABQ8TPS4_PERAM</name>
<accession>A0ABQ8TPS4</accession>
<reference evidence="1 2" key="1">
    <citation type="journal article" date="2022" name="Allergy">
        <title>Genome assembly and annotation of Periplaneta americana reveal a comprehensive cockroach allergen profile.</title>
        <authorList>
            <person name="Wang L."/>
            <person name="Xiong Q."/>
            <person name="Saelim N."/>
            <person name="Wang L."/>
            <person name="Nong W."/>
            <person name="Wan A.T."/>
            <person name="Shi M."/>
            <person name="Liu X."/>
            <person name="Cao Q."/>
            <person name="Hui J.H.L."/>
            <person name="Sookrung N."/>
            <person name="Leung T.F."/>
            <person name="Tungtrongchitr A."/>
            <person name="Tsui S.K.W."/>
        </authorList>
    </citation>
    <scope>NUCLEOTIDE SEQUENCE [LARGE SCALE GENOMIC DNA]</scope>
    <source>
        <strain evidence="1">PWHHKU_190912</strain>
    </source>
</reference>
<comment type="caution">
    <text evidence="1">The sequence shown here is derived from an EMBL/GenBank/DDBJ whole genome shotgun (WGS) entry which is preliminary data.</text>
</comment>
<dbReference type="EMBL" id="JAJSOF020000005">
    <property type="protein sequence ID" value="KAJ4447604.1"/>
    <property type="molecule type" value="Genomic_DNA"/>
</dbReference>
<dbReference type="InterPro" id="IPR036397">
    <property type="entry name" value="RNaseH_sf"/>
</dbReference>
<gene>
    <name evidence="1" type="ORF">ANN_09611</name>
</gene>
<evidence type="ECO:0000313" key="2">
    <source>
        <dbReference type="Proteomes" id="UP001148838"/>
    </source>
</evidence>
<protein>
    <submittedName>
        <fullName evidence="1">Uncharacterized protein</fullName>
    </submittedName>
</protein>
<dbReference type="PANTHER" id="PTHR47326:SF1">
    <property type="entry name" value="HTH PSQ-TYPE DOMAIN-CONTAINING PROTEIN"/>
    <property type="match status" value="1"/>
</dbReference>
<dbReference type="Gene3D" id="3.30.420.10">
    <property type="entry name" value="Ribonuclease H-like superfamily/Ribonuclease H"/>
    <property type="match status" value="1"/>
</dbReference>
<proteinExistence type="predicted"/>
<evidence type="ECO:0000313" key="1">
    <source>
        <dbReference type="EMBL" id="KAJ4447604.1"/>
    </source>
</evidence>
<organism evidence="1 2">
    <name type="scientific">Periplaneta americana</name>
    <name type="common">American cockroach</name>
    <name type="synonym">Blatta americana</name>
    <dbReference type="NCBI Taxonomy" id="6978"/>
    <lineage>
        <taxon>Eukaryota</taxon>
        <taxon>Metazoa</taxon>
        <taxon>Ecdysozoa</taxon>
        <taxon>Arthropoda</taxon>
        <taxon>Hexapoda</taxon>
        <taxon>Insecta</taxon>
        <taxon>Pterygota</taxon>
        <taxon>Neoptera</taxon>
        <taxon>Polyneoptera</taxon>
        <taxon>Dictyoptera</taxon>
        <taxon>Blattodea</taxon>
        <taxon>Blattoidea</taxon>
        <taxon>Blattidae</taxon>
        <taxon>Blattinae</taxon>
        <taxon>Periplaneta</taxon>
    </lineage>
</organism>
<sequence length="87" mass="10480">MFSCRWIGRTGPIRWPPRSPDLTPLIFFFWRFIKDPLYTTKSRTIPELMERIEHTIQVTPEMLTGVHEELICRLHLCIQQNGRHFEN</sequence>
<dbReference type="Proteomes" id="UP001148838">
    <property type="component" value="Unassembled WGS sequence"/>
</dbReference>
<keyword evidence="2" id="KW-1185">Reference proteome</keyword>